<keyword evidence="1" id="KW-0472">Membrane</keyword>
<sequence length="57" mass="6531">MVLLIMLTVVVYSALMIGLLAKLKDQHVLSLLKFVQGNKLSKMNQKQKQYEKALLTR</sequence>
<gene>
    <name evidence="2" type="ORF">N783_03070</name>
</gene>
<dbReference type="EMBL" id="AVPF01000105">
    <property type="protein sequence ID" value="KGX83477.1"/>
    <property type="molecule type" value="Genomic_DNA"/>
</dbReference>
<organism evidence="2 3">
    <name type="scientific">Pontibacillus marinus BH030004 = DSM 16465</name>
    <dbReference type="NCBI Taxonomy" id="1385511"/>
    <lineage>
        <taxon>Bacteria</taxon>
        <taxon>Bacillati</taxon>
        <taxon>Bacillota</taxon>
        <taxon>Bacilli</taxon>
        <taxon>Bacillales</taxon>
        <taxon>Bacillaceae</taxon>
        <taxon>Pontibacillus</taxon>
    </lineage>
</organism>
<evidence type="ECO:0000256" key="1">
    <source>
        <dbReference type="SAM" id="Phobius"/>
    </source>
</evidence>
<accession>A0A0A5HIM4</accession>
<keyword evidence="3" id="KW-1185">Reference proteome</keyword>
<feature type="transmembrane region" description="Helical" evidence="1">
    <location>
        <begin position="6"/>
        <end position="23"/>
    </location>
</feature>
<dbReference type="Proteomes" id="UP000030403">
    <property type="component" value="Unassembled WGS sequence"/>
</dbReference>
<evidence type="ECO:0000313" key="2">
    <source>
        <dbReference type="EMBL" id="KGX83477.1"/>
    </source>
</evidence>
<comment type="caution">
    <text evidence="2">The sequence shown here is derived from an EMBL/GenBank/DDBJ whole genome shotgun (WGS) entry which is preliminary data.</text>
</comment>
<keyword evidence="1" id="KW-1133">Transmembrane helix</keyword>
<dbReference type="RefSeq" id="WP_154657391.1">
    <property type="nucleotide sequence ID" value="NZ_AULJ01000081.1"/>
</dbReference>
<reference evidence="2 3" key="1">
    <citation type="submission" date="2013-08" db="EMBL/GenBank/DDBJ databases">
        <authorList>
            <person name="Huang J."/>
            <person name="Wang G."/>
        </authorList>
    </citation>
    <scope>NUCLEOTIDE SEQUENCE [LARGE SCALE GENOMIC DNA]</scope>
    <source>
        <strain evidence="2 3">BH030004</strain>
    </source>
</reference>
<keyword evidence="1" id="KW-0812">Transmembrane</keyword>
<dbReference type="STRING" id="1385511.GCA_000425225_04214"/>
<dbReference type="eggNOG" id="ENOG50308VU">
    <property type="taxonomic scope" value="Bacteria"/>
</dbReference>
<dbReference type="AlphaFoldDB" id="A0A0A5HIM4"/>
<evidence type="ECO:0000313" key="3">
    <source>
        <dbReference type="Proteomes" id="UP000030403"/>
    </source>
</evidence>
<protein>
    <submittedName>
        <fullName evidence="2">Uncharacterized protein</fullName>
    </submittedName>
</protein>
<name>A0A0A5HIM4_9BACI</name>
<proteinExistence type="predicted"/>